<gene>
    <name evidence="1" type="ORF">JOC73_001067</name>
</gene>
<dbReference type="Pfam" id="PF13565">
    <property type="entry name" value="HTH_32"/>
    <property type="match status" value="1"/>
</dbReference>
<name>A0ABS2NNN7_9FIRM</name>
<accession>A0ABS2NNN7</accession>
<proteinExistence type="predicted"/>
<dbReference type="InterPro" id="IPR009057">
    <property type="entry name" value="Homeodomain-like_sf"/>
</dbReference>
<dbReference type="RefSeq" id="WP_204400896.1">
    <property type="nucleotide sequence ID" value="NZ_JAFBEE010000005.1"/>
</dbReference>
<keyword evidence="2" id="KW-1185">Reference proteome</keyword>
<dbReference type="SUPFAM" id="SSF46689">
    <property type="entry name" value="Homeodomain-like"/>
    <property type="match status" value="1"/>
</dbReference>
<sequence length="331" mass="38865">MDRDLKFTIITEGQKQGIALTCRKYGISRTLYYRWLQRYKSFGISGLDDIKKNFTPVNKTKTEVESTILNLIRKHPNYGPREIKYLLEKIDHHISESAVYNVMKRNNLTTRSKRIRFSNKRQKNITTDLPDFNSIKSGEGWLFWTTFCGCFEGIGPVYEYTIFDFKSRIACTRLYSSLSMEIFEDILTAVAIPVAQHLNLDAKHLCFLQDNKIMDKKNDSFINKIYEILQSHGLEIDIHLLKEQDSCNTLDMIKKHREDYTHGCLSYLMPFVHSGTSFKDLKIGLQKYIRNYNIHQQQDYDGVLYSPIGYHVKAIDSEMVLPLWAYIEREY</sequence>
<comment type="caution">
    <text evidence="1">The sequence shown here is derived from an EMBL/GenBank/DDBJ whole genome shotgun (WGS) entry which is preliminary data.</text>
</comment>
<evidence type="ECO:0000313" key="1">
    <source>
        <dbReference type="EMBL" id="MBM7614555.1"/>
    </source>
</evidence>
<dbReference type="EMBL" id="JAFBEE010000005">
    <property type="protein sequence ID" value="MBM7614555.1"/>
    <property type="molecule type" value="Genomic_DNA"/>
</dbReference>
<protein>
    <submittedName>
        <fullName evidence="1">Transposase-like protein</fullName>
    </submittedName>
</protein>
<dbReference type="Proteomes" id="UP001314796">
    <property type="component" value="Unassembled WGS sequence"/>
</dbReference>
<reference evidence="1 2" key="1">
    <citation type="submission" date="2021-01" db="EMBL/GenBank/DDBJ databases">
        <title>Genomic Encyclopedia of Type Strains, Phase IV (KMG-IV): sequencing the most valuable type-strain genomes for metagenomic binning, comparative biology and taxonomic classification.</title>
        <authorList>
            <person name="Goeker M."/>
        </authorList>
    </citation>
    <scope>NUCLEOTIDE SEQUENCE [LARGE SCALE GENOMIC DNA]</scope>
    <source>
        <strain evidence="1 2">DSM 25890</strain>
    </source>
</reference>
<organism evidence="1 2">
    <name type="scientific">Alkaliphilus hydrothermalis</name>
    <dbReference type="NCBI Taxonomy" id="1482730"/>
    <lineage>
        <taxon>Bacteria</taxon>
        <taxon>Bacillati</taxon>
        <taxon>Bacillota</taxon>
        <taxon>Clostridia</taxon>
        <taxon>Peptostreptococcales</taxon>
        <taxon>Natronincolaceae</taxon>
        <taxon>Alkaliphilus</taxon>
    </lineage>
</organism>
<evidence type="ECO:0000313" key="2">
    <source>
        <dbReference type="Proteomes" id="UP001314796"/>
    </source>
</evidence>